<dbReference type="InterPro" id="IPR004365">
    <property type="entry name" value="NA-bd_OB_tRNA"/>
</dbReference>
<dbReference type="Gene3D" id="3.30.930.10">
    <property type="entry name" value="Bira Bifunctional Protein, Domain 2"/>
    <property type="match status" value="1"/>
</dbReference>
<evidence type="ECO:0000256" key="7">
    <source>
        <dbReference type="ARBA" id="ARBA00022917"/>
    </source>
</evidence>
<organism evidence="11 12">
    <name type="scientific">Candidatus Mycoplasma haematohominis</name>
    <dbReference type="NCBI Taxonomy" id="1494318"/>
    <lineage>
        <taxon>Bacteria</taxon>
        <taxon>Bacillati</taxon>
        <taxon>Mycoplasmatota</taxon>
        <taxon>Mollicutes</taxon>
        <taxon>Mycoplasmataceae</taxon>
        <taxon>Mycoplasma</taxon>
    </lineage>
</organism>
<keyword evidence="6" id="KW-0067">ATP-binding</keyword>
<protein>
    <recommendedName>
        <fullName evidence="3 9">Asparagine--tRNA ligase</fullName>
        <ecNumber evidence="3 9">6.1.1.22</ecNumber>
    </recommendedName>
</protein>
<keyword evidence="8" id="KW-0030">Aminoacyl-tRNA synthetase</keyword>
<keyword evidence="5" id="KW-0547">Nucleotide-binding</keyword>
<evidence type="ECO:0000256" key="6">
    <source>
        <dbReference type="ARBA" id="ARBA00022840"/>
    </source>
</evidence>
<evidence type="ECO:0000256" key="8">
    <source>
        <dbReference type="ARBA" id="ARBA00023146"/>
    </source>
</evidence>
<dbReference type="Proteomes" id="UP000324831">
    <property type="component" value="Unassembled WGS sequence"/>
</dbReference>
<feature type="domain" description="Aminoacyl-transfer RNA synthetases class-II family profile" evidence="10">
    <location>
        <begin position="134"/>
        <end position="432"/>
    </location>
</feature>
<name>A0A478FSD0_9MOLU</name>
<comment type="caution">
    <text evidence="11">The sequence shown here is derived from an EMBL/GenBank/DDBJ whole genome shotgun (WGS) entry which is preliminary data.</text>
</comment>
<evidence type="ECO:0000259" key="10">
    <source>
        <dbReference type="PROSITE" id="PS50862"/>
    </source>
</evidence>
<dbReference type="PRINTS" id="PR01042">
    <property type="entry name" value="TRNASYNTHASP"/>
</dbReference>
<dbReference type="InterPro" id="IPR045864">
    <property type="entry name" value="aa-tRNA-synth_II/BPL/LPL"/>
</dbReference>
<evidence type="ECO:0000256" key="3">
    <source>
        <dbReference type="ARBA" id="ARBA00012816"/>
    </source>
</evidence>
<reference evidence="11 12" key="1">
    <citation type="submission" date="2019-01" db="EMBL/GenBank/DDBJ databases">
        <title>Draft genome sequences of Candidatus Mycoplasma haemohominis SWG34-3 identified from a patient with pyrexia, anemia and liver dysfunction.</title>
        <authorList>
            <person name="Sekizuka T."/>
            <person name="Hattori N."/>
            <person name="Katano H."/>
            <person name="Takuma T."/>
            <person name="Ito T."/>
            <person name="Arai N."/>
            <person name="Yanai R."/>
            <person name="Ishii S."/>
            <person name="Miura Y."/>
            <person name="Tokunaga T."/>
            <person name="Watanabe H."/>
            <person name="Nomura N."/>
            <person name="Eguchi J."/>
            <person name="Arai T."/>
            <person name="Hasegawa H."/>
            <person name="Nakamaki T."/>
            <person name="Wakita T."/>
            <person name="Niki Y."/>
            <person name="Kuroda M."/>
        </authorList>
    </citation>
    <scope>NUCLEOTIDE SEQUENCE [LARGE SCALE GENOMIC DNA]</scope>
    <source>
        <strain evidence="11">SWG34-3</strain>
    </source>
</reference>
<keyword evidence="7" id="KW-0648">Protein biosynthesis</keyword>
<dbReference type="GO" id="GO:0005524">
    <property type="term" value="F:ATP binding"/>
    <property type="evidence" value="ECO:0007669"/>
    <property type="project" value="UniProtKB-KW"/>
</dbReference>
<dbReference type="GO" id="GO:0004816">
    <property type="term" value="F:asparagine-tRNA ligase activity"/>
    <property type="evidence" value="ECO:0007669"/>
    <property type="project" value="UniProtKB-UniRule"/>
</dbReference>
<dbReference type="PANTHER" id="PTHR22594">
    <property type="entry name" value="ASPARTYL/LYSYL-TRNA SYNTHETASE"/>
    <property type="match status" value="1"/>
</dbReference>
<dbReference type="Pfam" id="PF01336">
    <property type="entry name" value="tRNA_anti-codon"/>
    <property type="match status" value="1"/>
</dbReference>
<dbReference type="InterPro" id="IPR004522">
    <property type="entry name" value="Asn-tRNA-ligase"/>
</dbReference>
<evidence type="ECO:0000313" key="11">
    <source>
        <dbReference type="EMBL" id="GCE63286.1"/>
    </source>
</evidence>
<dbReference type="InterPro" id="IPR012340">
    <property type="entry name" value="NA-bd_OB-fold"/>
</dbReference>
<dbReference type="NCBIfam" id="NF003037">
    <property type="entry name" value="PRK03932.1"/>
    <property type="match status" value="1"/>
</dbReference>
<evidence type="ECO:0000256" key="4">
    <source>
        <dbReference type="ARBA" id="ARBA00022598"/>
    </source>
</evidence>
<evidence type="ECO:0000256" key="1">
    <source>
        <dbReference type="ARBA" id="ARBA00008226"/>
    </source>
</evidence>
<dbReference type="RefSeq" id="WP_216082881.1">
    <property type="nucleotide sequence ID" value="NZ_CACTIB010000008.1"/>
</dbReference>
<dbReference type="InterPro" id="IPR006195">
    <property type="entry name" value="aa-tRNA-synth_II"/>
</dbReference>
<dbReference type="InterPro" id="IPR002312">
    <property type="entry name" value="Asp/Asn-tRNA-synth_IIb"/>
</dbReference>
<dbReference type="GO" id="GO:0006421">
    <property type="term" value="P:asparaginyl-tRNA aminoacylation"/>
    <property type="evidence" value="ECO:0007669"/>
    <property type="project" value="UniProtKB-UniRule"/>
</dbReference>
<dbReference type="EMBL" id="BIMN01000001">
    <property type="protein sequence ID" value="GCE63286.1"/>
    <property type="molecule type" value="Genomic_DNA"/>
</dbReference>
<sequence length="440" mass="50552">MSHTTEHLINIKKILKGDKLGEELTIRGWVKSHQLHGKTISFIRINDGSTFENLQITYRKPITDISIGSAIEAHGKVVASKGEKQDYEFAADKLTVIRRSEEFPIQKKGHSFEYLREIAHIRHRTGIFTAVNAIKNGLNHYIHKFFYDEGFFWIQAPIITGNNCEGGAEAFVISDSEKFFKKKALLSVSGQFHAEALALGLHKVYTFGPTFRAEKSNTSNHLAEFWMIEPEIAFCDLNELMHIMEHFMKTVIKGIMKDFKTELLFLSERLPDNLKLLEKLDHLVKRDFERLEYKDAIEILKKGSFEVSFGDDLSSEQEKYITETFDKPVFVYNYPKKIKSFYMKEVDGIVVSSVDLLVPGVGELMGGSERESTLDLIEQKAREKEISIDCLSWYVQLRRYGYHSSAGFGCGFERLVLYATGLKNIKDAITYPRCYNQLDY</sequence>
<comment type="similarity">
    <text evidence="1">Belongs to the class-II aminoacyl-tRNA synthetase family.</text>
</comment>
<dbReference type="SUPFAM" id="SSF50249">
    <property type="entry name" value="Nucleic acid-binding proteins"/>
    <property type="match status" value="1"/>
</dbReference>
<evidence type="ECO:0000256" key="2">
    <source>
        <dbReference type="ARBA" id="ARBA00011738"/>
    </source>
</evidence>
<evidence type="ECO:0000256" key="9">
    <source>
        <dbReference type="NCBIfam" id="TIGR00457"/>
    </source>
</evidence>
<dbReference type="PROSITE" id="PS50862">
    <property type="entry name" value="AA_TRNA_LIGASE_II"/>
    <property type="match status" value="1"/>
</dbReference>
<keyword evidence="4 11" id="KW-0436">Ligase</keyword>
<accession>A0A478FSD0</accession>
<dbReference type="CDD" id="cd04318">
    <property type="entry name" value="EcAsnRS_like_N"/>
    <property type="match status" value="1"/>
</dbReference>
<comment type="subunit">
    <text evidence="2">Homodimer.</text>
</comment>
<dbReference type="NCBIfam" id="TIGR00457">
    <property type="entry name" value="asnS"/>
    <property type="match status" value="1"/>
</dbReference>
<dbReference type="InterPro" id="IPR004364">
    <property type="entry name" value="Aa-tRNA-synt_II"/>
</dbReference>
<dbReference type="SUPFAM" id="SSF55681">
    <property type="entry name" value="Class II aaRS and biotin synthetases"/>
    <property type="match status" value="1"/>
</dbReference>
<proteinExistence type="inferred from homology"/>
<dbReference type="EC" id="6.1.1.22" evidence="3 9"/>
<dbReference type="Pfam" id="PF00152">
    <property type="entry name" value="tRNA-synt_2"/>
    <property type="match status" value="1"/>
</dbReference>
<dbReference type="PANTHER" id="PTHR22594:SF34">
    <property type="entry name" value="ASPARAGINE--TRNA LIGASE, MITOCHONDRIAL-RELATED"/>
    <property type="match status" value="1"/>
</dbReference>
<evidence type="ECO:0000313" key="12">
    <source>
        <dbReference type="Proteomes" id="UP000324831"/>
    </source>
</evidence>
<dbReference type="AlphaFoldDB" id="A0A478FSD0"/>
<evidence type="ECO:0000256" key="5">
    <source>
        <dbReference type="ARBA" id="ARBA00022741"/>
    </source>
</evidence>
<gene>
    <name evidence="11" type="primary">asnS</name>
    <name evidence="11" type="ORF">MHSWG343_02730</name>
</gene>
<dbReference type="Gene3D" id="2.40.50.140">
    <property type="entry name" value="Nucleic acid-binding proteins"/>
    <property type="match status" value="1"/>
</dbReference>
<dbReference type="GO" id="GO:0003676">
    <property type="term" value="F:nucleic acid binding"/>
    <property type="evidence" value="ECO:0007669"/>
    <property type="project" value="InterPro"/>
</dbReference>